<feature type="domain" description="Reverse transcriptase" evidence="2">
    <location>
        <begin position="657"/>
        <end position="906"/>
    </location>
</feature>
<protein>
    <recommendedName>
        <fullName evidence="2">Reverse transcriptase domain-containing protein</fullName>
    </recommendedName>
</protein>
<dbReference type="InterPro" id="IPR036875">
    <property type="entry name" value="Znf_CCHC_sf"/>
</dbReference>
<evidence type="ECO:0000259" key="2">
    <source>
        <dbReference type="PROSITE" id="PS50878"/>
    </source>
</evidence>
<accession>A0ABQ8SVD4</accession>
<sequence length="982" mass="112196">MNRPSTSTSVNIPLSNRFNKLLNDETLPVNDVNQQQQEQQHHHQQQQEQQQHQQQEQQQQQYQHKNQYQKQHPKSLLNPQAQASSSSRPIKPPPVVVKKVNNHLSFIKSCINITNDPSLICTFTIDGLKLHPKTVEAHNKLTKHLISENIEFHTFISPTERPLKYVIKRLPPTISEEEIYEELLALKHPVQSVRQFTTEATGFKQASKLPVWLVTLENSPAGEAIRQCTGLFNIKMSVEPYQPKPSIRQCYKCQAFGHVSTGCHHQSKCVKCAGEHSIADCPKKGPEHEALYANCGDKLTASYRQCPKFMSYVNLTTPKPIVQNELRIQPPSPSDSTATWAKIASINSQSAYRQSTQPLQSELHELHNLLRSFNIQHFLLELKDVFEQVSMLVSSIREVMATIQPFNKPTQHDSIPHRQVNLQYNPDLEATGVIVKTIAAEILFSAIYAHPGAPFPLQHLRYLTNYSQYFVLAGDYNAKHQQWNSFNTCYRGRQLARFVQENGFTILAPKEPTHYPYNPRHAADIIDFALLECPLPPLVTYTLPELQSDHSPVLLELSATYSQANSRPHYPLITTNWNAYKDELDTIMINFPKHADVEDAQVALNVYTSTLQDKLDKEIQEASNPPALWKTTNKFTKQKQPPLMAIQGSNGVVYTPCEKAAEITNSLETRFRPNVYPEDPNFTRDVELRVHRYLQKPPTAVIEDITPHEVTSLIKGLPSRKSPGFDTSFQRKQHTVALFLGVKEAFDRVWHNGLLCKVIQFNFPDTLVYCIADYLTSRSFQVYLEHEFSPITPIKAGAPQGSVLGPILYLLYTADFPLHRSCQTAFFADDTLVYYCAKSLPFIIRILQGYVRQFEDWITKWRININTAKTQAVIFSKRRVQLPQSISVFGNYINYELSIKYLGIHLDRRLTAARMITNSPRGLRIAQLHEDLGLEAIQSIIIRRITHLYGRYLQEHPNPLLNALGNYNIIGPHRRPKALLAN</sequence>
<evidence type="ECO:0000256" key="1">
    <source>
        <dbReference type="SAM" id="MobiDB-lite"/>
    </source>
</evidence>
<feature type="compositionally biased region" description="Polar residues" evidence="1">
    <location>
        <begin position="1"/>
        <end position="18"/>
    </location>
</feature>
<proteinExistence type="predicted"/>
<dbReference type="SUPFAM" id="SSF56219">
    <property type="entry name" value="DNase I-like"/>
    <property type="match status" value="1"/>
</dbReference>
<dbReference type="SUPFAM" id="SSF57756">
    <property type="entry name" value="Retrovirus zinc finger-like domains"/>
    <property type="match status" value="1"/>
</dbReference>
<dbReference type="PANTHER" id="PTHR33481">
    <property type="entry name" value="REVERSE TRANSCRIPTASE"/>
    <property type="match status" value="1"/>
</dbReference>
<dbReference type="InterPro" id="IPR036691">
    <property type="entry name" value="Endo/exonu/phosph_ase_sf"/>
</dbReference>
<feature type="region of interest" description="Disordered" evidence="1">
    <location>
        <begin position="1"/>
        <end position="94"/>
    </location>
</feature>
<dbReference type="SUPFAM" id="SSF81995">
    <property type="entry name" value="beta-sandwich domain of Sec23/24"/>
    <property type="match status" value="1"/>
</dbReference>
<keyword evidence="4" id="KW-1185">Reference proteome</keyword>
<dbReference type="Pfam" id="PF14529">
    <property type="entry name" value="Exo_endo_phos_2"/>
    <property type="match status" value="1"/>
</dbReference>
<dbReference type="PANTHER" id="PTHR33481:SF1">
    <property type="entry name" value="ENDONUCLEASE_EXONUCLEASE_PHOSPHATASE DOMAIN-CONTAINING PROTEIN-RELATED"/>
    <property type="match status" value="1"/>
</dbReference>
<dbReference type="Proteomes" id="UP001148838">
    <property type="component" value="Unassembled WGS sequence"/>
</dbReference>
<dbReference type="Pfam" id="PF00078">
    <property type="entry name" value="RVT_1"/>
    <property type="match status" value="1"/>
</dbReference>
<reference evidence="3 4" key="1">
    <citation type="journal article" date="2022" name="Allergy">
        <title>Genome assembly and annotation of Periplaneta americana reveal a comprehensive cockroach allergen profile.</title>
        <authorList>
            <person name="Wang L."/>
            <person name="Xiong Q."/>
            <person name="Saelim N."/>
            <person name="Wang L."/>
            <person name="Nong W."/>
            <person name="Wan A.T."/>
            <person name="Shi M."/>
            <person name="Liu X."/>
            <person name="Cao Q."/>
            <person name="Hui J.H.L."/>
            <person name="Sookrung N."/>
            <person name="Leung T.F."/>
            <person name="Tungtrongchitr A."/>
            <person name="Tsui S.K.W."/>
        </authorList>
    </citation>
    <scope>NUCLEOTIDE SEQUENCE [LARGE SCALE GENOMIC DNA]</scope>
    <source>
        <strain evidence="3">PWHHKU_190912</strain>
    </source>
</reference>
<dbReference type="EMBL" id="JAJSOF020000021">
    <property type="protein sequence ID" value="KAJ4437690.1"/>
    <property type="molecule type" value="Genomic_DNA"/>
</dbReference>
<organism evidence="3 4">
    <name type="scientific">Periplaneta americana</name>
    <name type="common">American cockroach</name>
    <name type="synonym">Blatta americana</name>
    <dbReference type="NCBI Taxonomy" id="6978"/>
    <lineage>
        <taxon>Eukaryota</taxon>
        <taxon>Metazoa</taxon>
        <taxon>Ecdysozoa</taxon>
        <taxon>Arthropoda</taxon>
        <taxon>Hexapoda</taxon>
        <taxon>Insecta</taxon>
        <taxon>Pterygota</taxon>
        <taxon>Neoptera</taxon>
        <taxon>Polyneoptera</taxon>
        <taxon>Dictyoptera</taxon>
        <taxon>Blattodea</taxon>
        <taxon>Blattoidea</taxon>
        <taxon>Blattidae</taxon>
        <taxon>Blattinae</taxon>
        <taxon>Periplaneta</taxon>
    </lineage>
</organism>
<dbReference type="InterPro" id="IPR000477">
    <property type="entry name" value="RT_dom"/>
</dbReference>
<gene>
    <name evidence="3" type="ORF">ANN_17835</name>
</gene>
<dbReference type="PROSITE" id="PS50878">
    <property type="entry name" value="RT_POL"/>
    <property type="match status" value="1"/>
</dbReference>
<comment type="caution">
    <text evidence="3">The sequence shown here is derived from an EMBL/GenBank/DDBJ whole genome shotgun (WGS) entry which is preliminary data.</text>
</comment>
<evidence type="ECO:0000313" key="4">
    <source>
        <dbReference type="Proteomes" id="UP001148838"/>
    </source>
</evidence>
<name>A0ABQ8SVD4_PERAM</name>
<feature type="compositionally biased region" description="Low complexity" evidence="1">
    <location>
        <begin position="46"/>
        <end position="70"/>
    </location>
</feature>
<evidence type="ECO:0000313" key="3">
    <source>
        <dbReference type="EMBL" id="KAJ4437690.1"/>
    </source>
</evidence>
<dbReference type="Gene3D" id="3.60.10.10">
    <property type="entry name" value="Endonuclease/exonuclease/phosphatase"/>
    <property type="match status" value="1"/>
</dbReference>
<dbReference type="InterPro" id="IPR005135">
    <property type="entry name" value="Endo/exonuclease/phosphatase"/>
</dbReference>